<dbReference type="PANTHER" id="PTHR12806:SF0">
    <property type="entry name" value="VACUOLAR-SORTING PROTEIN SNF8"/>
    <property type="match status" value="1"/>
</dbReference>
<dbReference type="Gene3D" id="6.10.140.180">
    <property type="match status" value="1"/>
</dbReference>
<dbReference type="PANTHER" id="PTHR12806">
    <property type="entry name" value="EAP30 SUBUNIT OF ELL COMPLEX"/>
    <property type="match status" value="1"/>
</dbReference>
<dbReference type="InterPro" id="IPR036390">
    <property type="entry name" value="WH_DNA-bd_sf"/>
</dbReference>
<dbReference type="GO" id="GO:0000814">
    <property type="term" value="C:ESCRT II complex"/>
    <property type="evidence" value="ECO:0007669"/>
    <property type="project" value="InterPro"/>
</dbReference>
<dbReference type="AlphaFoldDB" id="A0AAV0AP36"/>
<proteinExistence type="inferred from homology"/>
<protein>
    <submittedName>
        <fullName evidence="2">EAP30/Vps36 family-domain-containing protein</fullName>
    </submittedName>
</protein>
<comment type="similarity">
    <text evidence="1">Belongs to the SNF8 family.</text>
</comment>
<dbReference type="GO" id="GO:0043328">
    <property type="term" value="P:protein transport to vacuole involved in ubiquitin-dependent protein catabolic process via the multivesicular body sorting pathway"/>
    <property type="evidence" value="ECO:0007669"/>
    <property type="project" value="TreeGrafter"/>
</dbReference>
<evidence type="ECO:0000313" key="2">
    <source>
        <dbReference type="EMBL" id="CAH7669896.1"/>
    </source>
</evidence>
<comment type="caution">
    <text evidence="2">The sequence shown here is derived from an EMBL/GenBank/DDBJ whole genome shotgun (WGS) entry which is preliminary data.</text>
</comment>
<dbReference type="InterPro" id="IPR016689">
    <property type="entry name" value="ESCRT-2_cplx_Snf8"/>
</dbReference>
<evidence type="ECO:0000313" key="3">
    <source>
        <dbReference type="Proteomes" id="UP001153365"/>
    </source>
</evidence>
<gene>
    <name evidence="2" type="ORF">PPACK8108_LOCUS4550</name>
</gene>
<dbReference type="SUPFAM" id="SSF46785">
    <property type="entry name" value="Winged helix' DNA-binding domain"/>
    <property type="match status" value="1"/>
</dbReference>
<evidence type="ECO:0000256" key="1">
    <source>
        <dbReference type="ARBA" id="ARBA00009834"/>
    </source>
</evidence>
<accession>A0AAV0AP36</accession>
<keyword evidence="3" id="KW-1185">Reference proteome</keyword>
<dbReference type="InterPro" id="IPR040608">
    <property type="entry name" value="Snf8/Vps36"/>
</dbReference>
<name>A0AAV0AP36_PHAPC</name>
<dbReference type="EMBL" id="CALTRL010000839">
    <property type="protein sequence ID" value="CAH7669896.1"/>
    <property type="molecule type" value="Genomic_DNA"/>
</dbReference>
<organism evidence="2 3">
    <name type="scientific">Phakopsora pachyrhizi</name>
    <name type="common">Asian soybean rust disease fungus</name>
    <dbReference type="NCBI Taxonomy" id="170000"/>
    <lineage>
        <taxon>Eukaryota</taxon>
        <taxon>Fungi</taxon>
        <taxon>Dikarya</taxon>
        <taxon>Basidiomycota</taxon>
        <taxon>Pucciniomycotina</taxon>
        <taxon>Pucciniomycetes</taxon>
        <taxon>Pucciniales</taxon>
        <taxon>Phakopsoraceae</taxon>
        <taxon>Phakopsora</taxon>
    </lineage>
</organism>
<dbReference type="Gene3D" id="1.10.10.10">
    <property type="entry name" value="Winged helix-like DNA-binding domain superfamily/Winged helix DNA-binding domain"/>
    <property type="match status" value="2"/>
</dbReference>
<sequence>MRRTVGISSLERSSITNASYNNLSDSLSAANLVNLQRQLFTFQSSLKSFATKHGNKIKSDPDFRKAFSEMCNELGVDPLSNSRRGFWDWIGLGDWTFELAIQVVDVCLWTRDRNGGLHEMEDVLKAVRELRSMPKISDQADASQHQPTTINSKLLQSTITEADITRAIKCLEPLGCGYCIINIGNKKFLRSVPVELDNDSLLLFDSILSSESTIGYTTHKILRDHTGWNSDRVRHCIEKAMMTESTIWIDSQAFDEGDGSDRFYAPSLFVFEESIEQH</sequence>
<dbReference type="InterPro" id="IPR036388">
    <property type="entry name" value="WH-like_DNA-bd_sf"/>
</dbReference>
<reference evidence="2" key="1">
    <citation type="submission" date="2022-06" db="EMBL/GenBank/DDBJ databases">
        <authorList>
            <consortium name="SYNGENTA / RWTH Aachen University"/>
        </authorList>
    </citation>
    <scope>NUCLEOTIDE SEQUENCE</scope>
</reference>
<dbReference type="Proteomes" id="UP001153365">
    <property type="component" value="Unassembled WGS sequence"/>
</dbReference>
<dbReference type="Pfam" id="PF04157">
    <property type="entry name" value="EAP30"/>
    <property type="match status" value="1"/>
</dbReference>